<proteinExistence type="predicted"/>
<dbReference type="Proteomes" id="UP000185161">
    <property type="component" value="Chromosome"/>
</dbReference>
<dbReference type="AlphaFoldDB" id="A0A1L6JG81"/>
<reference evidence="2" key="1">
    <citation type="submission" date="2016-12" db="EMBL/GenBank/DDBJ databases">
        <title>Whole genome sequencing of Sphingomonas sp. ABOJV.</title>
        <authorList>
            <person name="Conlan S."/>
            <person name="Thomas P.J."/>
            <person name="Mullikin J."/>
            <person name="Palmore T.N."/>
            <person name="Frank K.M."/>
            <person name="Segre J.A."/>
        </authorList>
    </citation>
    <scope>NUCLEOTIDE SEQUENCE [LARGE SCALE GENOMIC DNA]</scope>
    <source>
        <strain evidence="2">ABOJV</strain>
    </source>
</reference>
<organism evidence="1 2">
    <name type="scientific">Sphingomonas koreensis</name>
    <dbReference type="NCBI Taxonomy" id="93064"/>
    <lineage>
        <taxon>Bacteria</taxon>
        <taxon>Pseudomonadati</taxon>
        <taxon>Pseudomonadota</taxon>
        <taxon>Alphaproteobacteria</taxon>
        <taxon>Sphingomonadales</taxon>
        <taxon>Sphingomonadaceae</taxon>
        <taxon>Sphingomonas</taxon>
    </lineage>
</organism>
<evidence type="ECO:0000313" key="1">
    <source>
        <dbReference type="EMBL" id="APR54925.1"/>
    </source>
</evidence>
<accession>A0A1L6JG81</accession>
<gene>
    <name evidence="1" type="ORF">BRX40_09240</name>
</gene>
<name>A0A1L6JG81_9SPHN</name>
<keyword evidence="2" id="KW-1185">Reference proteome</keyword>
<protein>
    <submittedName>
        <fullName evidence="1">Uncharacterized protein</fullName>
    </submittedName>
</protein>
<sequence>MGLVTSEMSRPQAALFAAVAQEMRVARGLLEELAAVLIADERFVAEYLDELQAFDLIVQHVDESATLLERIARGHATADAIDGVRLTAIQQRLRAALA</sequence>
<dbReference type="EMBL" id="CP018820">
    <property type="protein sequence ID" value="APR54925.1"/>
    <property type="molecule type" value="Genomic_DNA"/>
</dbReference>
<evidence type="ECO:0000313" key="2">
    <source>
        <dbReference type="Proteomes" id="UP000185161"/>
    </source>
</evidence>
<dbReference type="STRING" id="93064.BRX40_09240"/>
<dbReference type="KEGG" id="skr:BRX40_09240"/>